<reference evidence="2 3" key="1">
    <citation type="submission" date="2011-05" db="EMBL/GenBank/DDBJ databases">
        <title>Complete sequence of Methanotorris igneus Kol 5.</title>
        <authorList>
            <consortium name="US DOE Joint Genome Institute"/>
            <person name="Lucas S."/>
            <person name="Han J."/>
            <person name="Lapidus A."/>
            <person name="Cheng J.-F."/>
            <person name="Goodwin L."/>
            <person name="Pitluck S."/>
            <person name="Peters L."/>
            <person name="Mikhailova N."/>
            <person name="Chertkov O."/>
            <person name="Han C."/>
            <person name="Tapia R."/>
            <person name="Land M."/>
            <person name="Hauser L."/>
            <person name="Kyrpides N."/>
            <person name="Ivanova N."/>
            <person name="Pagani I."/>
            <person name="Sieprawska-Lupa M."/>
            <person name="Whitman W."/>
            <person name="Woyke T."/>
        </authorList>
    </citation>
    <scope>NUCLEOTIDE SEQUENCE [LARGE SCALE GENOMIC DNA]</scope>
    <source>
        <strain evidence="3">DSM 5666 / JCM 11834 / Kol 5</strain>
    </source>
</reference>
<dbReference type="EMBL" id="CP002737">
    <property type="protein sequence ID" value="AEF97163.1"/>
    <property type="molecule type" value="Genomic_DNA"/>
</dbReference>
<gene>
    <name evidence="2" type="ordered locus">Metig_1630</name>
</gene>
<evidence type="ECO:0000313" key="3">
    <source>
        <dbReference type="Proteomes" id="UP000009227"/>
    </source>
</evidence>
<proteinExistence type="predicted"/>
<name>F6BBF6_METIK</name>
<dbReference type="Pfam" id="PF08279">
    <property type="entry name" value="HTH_11"/>
    <property type="match status" value="1"/>
</dbReference>
<dbReference type="AlphaFoldDB" id="F6BBF6"/>
<evidence type="ECO:0000259" key="1">
    <source>
        <dbReference type="Pfam" id="PF08279"/>
    </source>
</evidence>
<keyword evidence="3" id="KW-1185">Reference proteome</keyword>
<dbReference type="GeneID" id="10644503"/>
<dbReference type="Proteomes" id="UP000009227">
    <property type="component" value="Chromosome"/>
</dbReference>
<dbReference type="KEGG" id="mig:Metig_1630"/>
<feature type="domain" description="Helix-turn-helix type 11" evidence="1">
    <location>
        <begin position="78"/>
        <end position="127"/>
    </location>
</feature>
<dbReference type="OrthoDB" id="63512at2157"/>
<dbReference type="HOGENOM" id="CLU_158394_0_0_2"/>
<organism evidence="3">
    <name type="scientific">Methanotorris igneus (strain DSM 5666 / JCM 11834 / Kol 5)</name>
    <dbReference type="NCBI Taxonomy" id="880724"/>
    <lineage>
        <taxon>Archaea</taxon>
        <taxon>Methanobacteriati</taxon>
        <taxon>Methanobacteriota</taxon>
        <taxon>Methanomada group</taxon>
        <taxon>Methanococci</taxon>
        <taxon>Methanococcales</taxon>
        <taxon>Methanocaldococcaceae</taxon>
        <taxon>Methanotorris</taxon>
    </lineage>
</organism>
<dbReference type="InterPro" id="IPR036388">
    <property type="entry name" value="WH-like_DNA-bd_sf"/>
</dbReference>
<dbReference type="Gene3D" id="1.10.10.10">
    <property type="entry name" value="Winged helix-like DNA-binding domain superfamily/Winged helix DNA-binding domain"/>
    <property type="match status" value="1"/>
</dbReference>
<dbReference type="InterPro" id="IPR013196">
    <property type="entry name" value="HTH_11"/>
</dbReference>
<dbReference type="RefSeq" id="WP_013799755.1">
    <property type="nucleotide sequence ID" value="NC_015562.1"/>
</dbReference>
<dbReference type="STRING" id="880724.Metig_1630"/>
<accession>F6BBF6</accession>
<evidence type="ECO:0000313" key="2">
    <source>
        <dbReference type="EMBL" id="AEF97163.1"/>
    </source>
</evidence>
<sequence>MIESKYVDIEKEIESMVNRKDFDFWEFLKRAYESNVKLDIGHFIILNILIGVGELYRRLSEEVGKNQARKILEKKGIFTKNSEYVSGEYLKKFIGRSSRVAVHNRIRDLKDLGFEIESKSGPLGGYKLVKTPDWFQ</sequence>
<protein>
    <submittedName>
        <fullName evidence="2">Helix-turn-helix type 11 domain protein</fullName>
    </submittedName>
</protein>